<dbReference type="HOGENOM" id="CLU_2040301_0_0_1"/>
<dbReference type="EMBL" id="JH818113">
    <property type="protein sequence ID" value="EKC40828.1"/>
    <property type="molecule type" value="Genomic_DNA"/>
</dbReference>
<proteinExistence type="predicted"/>
<gene>
    <name evidence="1" type="ORF">CGI_10026512</name>
</gene>
<dbReference type="InParanoid" id="K1R4Y9"/>
<protein>
    <submittedName>
        <fullName evidence="1">Uncharacterized protein</fullName>
    </submittedName>
</protein>
<accession>K1R4Y9</accession>
<dbReference type="AlphaFoldDB" id="K1R4Y9"/>
<name>K1R4Y9_MAGGI</name>
<reference evidence="1" key="1">
    <citation type="journal article" date="2012" name="Nature">
        <title>The oyster genome reveals stress adaptation and complexity of shell formation.</title>
        <authorList>
            <person name="Zhang G."/>
            <person name="Fang X."/>
            <person name="Guo X."/>
            <person name="Li L."/>
            <person name="Luo R."/>
            <person name="Xu F."/>
            <person name="Yang P."/>
            <person name="Zhang L."/>
            <person name="Wang X."/>
            <person name="Qi H."/>
            <person name="Xiong Z."/>
            <person name="Que H."/>
            <person name="Xie Y."/>
            <person name="Holland P.W."/>
            <person name="Paps J."/>
            <person name="Zhu Y."/>
            <person name="Wu F."/>
            <person name="Chen Y."/>
            <person name="Wang J."/>
            <person name="Peng C."/>
            <person name="Meng J."/>
            <person name="Yang L."/>
            <person name="Liu J."/>
            <person name="Wen B."/>
            <person name="Zhang N."/>
            <person name="Huang Z."/>
            <person name="Zhu Q."/>
            <person name="Feng Y."/>
            <person name="Mount A."/>
            <person name="Hedgecock D."/>
            <person name="Xu Z."/>
            <person name="Liu Y."/>
            <person name="Domazet-Loso T."/>
            <person name="Du Y."/>
            <person name="Sun X."/>
            <person name="Zhang S."/>
            <person name="Liu B."/>
            <person name="Cheng P."/>
            <person name="Jiang X."/>
            <person name="Li J."/>
            <person name="Fan D."/>
            <person name="Wang W."/>
            <person name="Fu W."/>
            <person name="Wang T."/>
            <person name="Wang B."/>
            <person name="Zhang J."/>
            <person name="Peng Z."/>
            <person name="Li Y."/>
            <person name="Li N."/>
            <person name="Wang J."/>
            <person name="Chen M."/>
            <person name="He Y."/>
            <person name="Tan F."/>
            <person name="Song X."/>
            <person name="Zheng Q."/>
            <person name="Huang R."/>
            <person name="Yang H."/>
            <person name="Du X."/>
            <person name="Chen L."/>
            <person name="Yang M."/>
            <person name="Gaffney P.M."/>
            <person name="Wang S."/>
            <person name="Luo L."/>
            <person name="She Z."/>
            <person name="Ming Y."/>
            <person name="Huang W."/>
            <person name="Zhang S."/>
            <person name="Huang B."/>
            <person name="Zhang Y."/>
            <person name="Qu T."/>
            <person name="Ni P."/>
            <person name="Miao G."/>
            <person name="Wang J."/>
            <person name="Wang Q."/>
            <person name="Steinberg C.E."/>
            <person name="Wang H."/>
            <person name="Li N."/>
            <person name="Qian L."/>
            <person name="Zhang G."/>
            <person name="Li Y."/>
            <person name="Yang H."/>
            <person name="Liu X."/>
            <person name="Wang J."/>
            <person name="Yin Y."/>
            <person name="Wang J."/>
        </authorList>
    </citation>
    <scope>NUCLEOTIDE SEQUENCE [LARGE SCALE GENOMIC DNA]</scope>
    <source>
        <strain evidence="1">05x7-T-G4-1.051#20</strain>
    </source>
</reference>
<organism evidence="1">
    <name type="scientific">Magallana gigas</name>
    <name type="common">Pacific oyster</name>
    <name type="synonym">Crassostrea gigas</name>
    <dbReference type="NCBI Taxonomy" id="29159"/>
    <lineage>
        <taxon>Eukaryota</taxon>
        <taxon>Metazoa</taxon>
        <taxon>Spiralia</taxon>
        <taxon>Lophotrochozoa</taxon>
        <taxon>Mollusca</taxon>
        <taxon>Bivalvia</taxon>
        <taxon>Autobranchia</taxon>
        <taxon>Pteriomorphia</taxon>
        <taxon>Ostreida</taxon>
        <taxon>Ostreoidea</taxon>
        <taxon>Ostreidae</taxon>
        <taxon>Magallana</taxon>
    </lineage>
</organism>
<evidence type="ECO:0000313" key="1">
    <source>
        <dbReference type="EMBL" id="EKC40828.1"/>
    </source>
</evidence>
<sequence length="121" mass="13931">MYQSNQKSYSTRKEKCWLFISRLEVDKKGRHIKRNGSRPHMRGFFFDLGGLWDTTIDDITLSQASEQIEKEIECENLLENIALSQAIDLFNPGPADMESNYFVDFDLLAKKEGGSSLMIMT</sequence>